<name>A0AAV4DMC8_9GAST</name>
<dbReference type="Proteomes" id="UP000735302">
    <property type="component" value="Unassembled WGS sequence"/>
</dbReference>
<dbReference type="EMBL" id="BLXT01008021">
    <property type="protein sequence ID" value="GFO45218.1"/>
    <property type="molecule type" value="Genomic_DNA"/>
</dbReference>
<dbReference type="AlphaFoldDB" id="A0AAV4DMC8"/>
<accession>A0AAV4DMC8</accession>
<proteinExistence type="predicted"/>
<keyword evidence="2" id="KW-1185">Reference proteome</keyword>
<protein>
    <submittedName>
        <fullName evidence="1">Uncharacterized protein</fullName>
    </submittedName>
</protein>
<organism evidence="1 2">
    <name type="scientific">Plakobranchus ocellatus</name>
    <dbReference type="NCBI Taxonomy" id="259542"/>
    <lineage>
        <taxon>Eukaryota</taxon>
        <taxon>Metazoa</taxon>
        <taxon>Spiralia</taxon>
        <taxon>Lophotrochozoa</taxon>
        <taxon>Mollusca</taxon>
        <taxon>Gastropoda</taxon>
        <taxon>Heterobranchia</taxon>
        <taxon>Euthyneura</taxon>
        <taxon>Panpulmonata</taxon>
        <taxon>Sacoglossa</taxon>
        <taxon>Placobranchoidea</taxon>
        <taxon>Plakobranchidae</taxon>
        <taxon>Plakobranchus</taxon>
    </lineage>
</organism>
<evidence type="ECO:0000313" key="2">
    <source>
        <dbReference type="Proteomes" id="UP000735302"/>
    </source>
</evidence>
<evidence type="ECO:0000313" key="1">
    <source>
        <dbReference type="EMBL" id="GFO45218.1"/>
    </source>
</evidence>
<reference evidence="1 2" key="1">
    <citation type="journal article" date="2021" name="Elife">
        <title>Chloroplast acquisition without the gene transfer in kleptoplastic sea slugs, Plakobranchus ocellatus.</title>
        <authorList>
            <person name="Maeda T."/>
            <person name="Takahashi S."/>
            <person name="Yoshida T."/>
            <person name="Shimamura S."/>
            <person name="Takaki Y."/>
            <person name="Nagai Y."/>
            <person name="Toyoda A."/>
            <person name="Suzuki Y."/>
            <person name="Arimoto A."/>
            <person name="Ishii H."/>
            <person name="Satoh N."/>
            <person name="Nishiyama T."/>
            <person name="Hasebe M."/>
            <person name="Maruyama T."/>
            <person name="Minagawa J."/>
            <person name="Obokata J."/>
            <person name="Shigenobu S."/>
        </authorList>
    </citation>
    <scope>NUCLEOTIDE SEQUENCE [LARGE SCALE GENOMIC DNA]</scope>
</reference>
<sequence>MLQDPINELLFHFSVSIVQEFERVNSVFQASRADPNDLPKELHLLHGSVETRLLNTDSTKKDTKSATLDSNFKSECVDFLAGVAEDCNQTAGTCK</sequence>
<gene>
    <name evidence="1" type="ORF">PoB_007172300</name>
</gene>
<comment type="caution">
    <text evidence="1">The sequence shown here is derived from an EMBL/GenBank/DDBJ whole genome shotgun (WGS) entry which is preliminary data.</text>
</comment>